<dbReference type="Proteomes" id="UP000185746">
    <property type="component" value="Chromosome"/>
</dbReference>
<dbReference type="InterPro" id="IPR050772">
    <property type="entry name" value="Hydratase-Decarb/MhpD_sf"/>
</dbReference>
<reference evidence="1 2" key="1">
    <citation type="submission" date="2016-09" db="EMBL/GenBank/DDBJ databases">
        <title>Complete genome sequence of the Lysinibacillus sphaericus LMG 22257, a specie of Bacillus with ureolytic activity that can effectively biodeposit calcium carbonate.</title>
        <authorList>
            <person name="Yan W."/>
        </authorList>
    </citation>
    <scope>NUCLEOTIDE SEQUENCE [LARGE SCALE GENOMIC DNA]</scope>
    <source>
        <strain evidence="1 2">LMG 22257</strain>
    </source>
</reference>
<dbReference type="GO" id="GO:0008684">
    <property type="term" value="F:2-oxopent-4-enoate hydratase activity"/>
    <property type="evidence" value="ECO:0007669"/>
    <property type="project" value="TreeGrafter"/>
</dbReference>
<dbReference type="KEGG" id="surl:BI350_03775"/>
<accession>A0A1D8JK36</accession>
<dbReference type="GO" id="GO:0005737">
    <property type="term" value="C:cytoplasm"/>
    <property type="evidence" value="ECO:0007669"/>
    <property type="project" value="TreeGrafter"/>
</dbReference>
<proteinExistence type="predicted"/>
<dbReference type="InterPro" id="IPR036663">
    <property type="entry name" value="Fumarylacetoacetase_C_sf"/>
</dbReference>
<evidence type="ECO:0000313" key="1">
    <source>
        <dbReference type="EMBL" id="AOV09078.1"/>
    </source>
</evidence>
<dbReference type="SUPFAM" id="SSF56529">
    <property type="entry name" value="FAH"/>
    <property type="match status" value="1"/>
</dbReference>
<dbReference type="Gene3D" id="3.90.850.10">
    <property type="entry name" value="Fumarylacetoacetase-like, C-terminal domain"/>
    <property type="match status" value="1"/>
</dbReference>
<name>A0A1D8JK36_9BACL</name>
<dbReference type="PANTHER" id="PTHR30143">
    <property type="entry name" value="ACID HYDRATASE"/>
    <property type="match status" value="1"/>
</dbReference>
<sequence length="247" mass="27306">MNSYETKQPIEFIRHRYTLDEETSYLVQEKLIHQKCASKNTEIAGYKISMTSAETQAIANTDEPAYGTLLSTHIMHSGDSISLTSLFAPLIEPEIMFALTDDLSLGASEEEIIKKSNICAGIEIPDARYIDWFPNFSLPDLLCDNTATGLVVLANPIEPFSFNAFEQIKMELFHNGEKISEGISSAVLGNPVSSVAWLARKLAKKNKILKKNMIISSGTFISPLVAKEGTYKVSYSDIGEVEVTFVP</sequence>
<evidence type="ECO:0000313" key="2">
    <source>
        <dbReference type="Proteomes" id="UP000185746"/>
    </source>
</evidence>
<protein>
    <submittedName>
        <fullName evidence="1">2-keto-4-pentenoate hydratase</fullName>
    </submittedName>
</protein>
<keyword evidence="2" id="KW-1185">Reference proteome</keyword>
<organism evidence="1 2">
    <name type="scientific">Sporosarcina ureilytica</name>
    <dbReference type="NCBI Taxonomy" id="298596"/>
    <lineage>
        <taxon>Bacteria</taxon>
        <taxon>Bacillati</taxon>
        <taxon>Bacillota</taxon>
        <taxon>Bacilli</taxon>
        <taxon>Bacillales</taxon>
        <taxon>Caryophanaceae</taxon>
        <taxon>Sporosarcina</taxon>
    </lineage>
</organism>
<dbReference type="AlphaFoldDB" id="A0A1D8JK36"/>
<gene>
    <name evidence="1" type="ORF">BI350_03775</name>
</gene>
<dbReference type="EMBL" id="CP017560">
    <property type="protein sequence ID" value="AOV09078.1"/>
    <property type="molecule type" value="Genomic_DNA"/>
</dbReference>
<dbReference type="PANTHER" id="PTHR30143:SF0">
    <property type="entry name" value="2-KETO-4-PENTENOATE HYDRATASE"/>
    <property type="match status" value="1"/>
</dbReference>